<dbReference type="InterPro" id="IPR003439">
    <property type="entry name" value="ABC_transporter-like_ATP-bd"/>
</dbReference>
<evidence type="ECO:0000313" key="11">
    <source>
        <dbReference type="EMBL" id="CAB3400666.1"/>
    </source>
</evidence>
<dbReference type="InterPro" id="IPR039421">
    <property type="entry name" value="Type_1_exporter"/>
</dbReference>
<evidence type="ECO:0000256" key="8">
    <source>
        <dbReference type="SAM" id="Phobius"/>
    </source>
</evidence>
<feature type="domain" description="ABC transmembrane type-1" evidence="10">
    <location>
        <begin position="610"/>
        <end position="895"/>
    </location>
</feature>
<dbReference type="InterPro" id="IPR027417">
    <property type="entry name" value="P-loop_NTPase"/>
</dbReference>
<evidence type="ECO:0000256" key="7">
    <source>
        <dbReference type="ARBA" id="ARBA00023136"/>
    </source>
</evidence>
<feature type="transmembrane region" description="Helical" evidence="8">
    <location>
        <begin position="648"/>
        <end position="675"/>
    </location>
</feature>
<comment type="subcellular location">
    <subcellularLocation>
        <location evidence="1">Membrane</location>
        <topology evidence="1">Multi-pass membrane protein</topology>
    </subcellularLocation>
</comment>
<dbReference type="FunFam" id="3.40.50.300:FF:000916">
    <property type="entry name" value="ABC transporter B family member 9"/>
    <property type="match status" value="2"/>
</dbReference>
<comment type="similarity">
    <text evidence="2">Belongs to the ABC transporter superfamily. ABCB family. Multidrug resistance exporter (TC 3.A.1.201) subfamily.</text>
</comment>
<dbReference type="Pfam" id="PF00005">
    <property type="entry name" value="ABC_tran"/>
    <property type="match status" value="2"/>
</dbReference>
<dbReference type="PROSITE" id="PS00211">
    <property type="entry name" value="ABC_TRANSPORTER_1"/>
    <property type="match status" value="2"/>
</dbReference>
<dbReference type="PROSITE" id="PS50893">
    <property type="entry name" value="ABC_TRANSPORTER_2"/>
    <property type="match status" value="2"/>
</dbReference>
<evidence type="ECO:0000256" key="3">
    <source>
        <dbReference type="ARBA" id="ARBA00022692"/>
    </source>
</evidence>
<feature type="transmembrane region" description="Helical" evidence="8">
    <location>
        <begin position="607"/>
        <end position="628"/>
    </location>
</feature>
<dbReference type="PROSITE" id="PS50929">
    <property type="entry name" value="ABC_TM1F"/>
    <property type="match status" value="2"/>
</dbReference>
<feature type="transmembrane region" description="Helical" evidence="8">
    <location>
        <begin position="204"/>
        <end position="226"/>
    </location>
</feature>
<comment type="caution">
    <text evidence="11">The sequence shown here is derived from an EMBL/GenBank/DDBJ whole genome shotgun (WGS) entry which is preliminary data.</text>
</comment>
<dbReference type="InterPro" id="IPR017871">
    <property type="entry name" value="ABC_transporter-like_CS"/>
</dbReference>
<evidence type="ECO:0000259" key="9">
    <source>
        <dbReference type="PROSITE" id="PS50893"/>
    </source>
</evidence>
<feature type="transmembrane region" description="Helical" evidence="8">
    <location>
        <begin position="728"/>
        <end position="746"/>
    </location>
</feature>
<dbReference type="InterPro" id="IPR003593">
    <property type="entry name" value="AAA+_ATPase"/>
</dbReference>
<keyword evidence="12" id="KW-1185">Reference proteome</keyword>
<dbReference type="EMBL" id="CADEPM010000002">
    <property type="protein sequence ID" value="CAB3400666.1"/>
    <property type="molecule type" value="Genomic_DNA"/>
</dbReference>
<keyword evidence="5" id="KW-0067">ATP-binding</keyword>
<feature type="transmembrane region" description="Helical" evidence="8">
    <location>
        <begin position="238"/>
        <end position="260"/>
    </location>
</feature>
<evidence type="ECO:0000256" key="5">
    <source>
        <dbReference type="ARBA" id="ARBA00022840"/>
    </source>
</evidence>
<evidence type="ECO:0000256" key="4">
    <source>
        <dbReference type="ARBA" id="ARBA00022741"/>
    </source>
</evidence>
<dbReference type="GO" id="GO:0015421">
    <property type="term" value="F:ABC-type oligopeptide transporter activity"/>
    <property type="evidence" value="ECO:0007669"/>
    <property type="project" value="TreeGrafter"/>
</dbReference>
<evidence type="ECO:0000259" key="10">
    <source>
        <dbReference type="PROSITE" id="PS50929"/>
    </source>
</evidence>
<feature type="transmembrane region" description="Helical" evidence="8">
    <location>
        <begin position="94"/>
        <end position="114"/>
    </location>
</feature>
<dbReference type="PANTHER" id="PTHR43394">
    <property type="entry name" value="ATP-DEPENDENT PERMEASE MDL1, MITOCHONDRIAL"/>
    <property type="match status" value="1"/>
</dbReference>
<dbReference type="InterPro" id="IPR011527">
    <property type="entry name" value="ABC1_TM_dom"/>
</dbReference>
<accession>A0A8S1EL40</accession>
<dbReference type="Pfam" id="PF00664">
    <property type="entry name" value="ABC_membrane"/>
    <property type="match status" value="2"/>
</dbReference>
<dbReference type="PANTHER" id="PTHR43394:SF27">
    <property type="entry name" value="ATP-DEPENDENT TRANSLOCASE ABCB1-LIKE"/>
    <property type="match status" value="1"/>
</dbReference>
<protein>
    <submittedName>
        <fullName evidence="11">Uncharacterized protein</fullName>
    </submittedName>
</protein>
<dbReference type="Gene3D" id="1.20.1560.10">
    <property type="entry name" value="ABC transporter type 1, transmembrane domain"/>
    <property type="match status" value="1"/>
</dbReference>
<dbReference type="GO" id="GO:0090374">
    <property type="term" value="P:oligopeptide export from mitochondrion"/>
    <property type="evidence" value="ECO:0007669"/>
    <property type="project" value="TreeGrafter"/>
</dbReference>
<organism evidence="11 12">
    <name type="scientific">Caenorhabditis bovis</name>
    <dbReference type="NCBI Taxonomy" id="2654633"/>
    <lineage>
        <taxon>Eukaryota</taxon>
        <taxon>Metazoa</taxon>
        <taxon>Ecdysozoa</taxon>
        <taxon>Nematoda</taxon>
        <taxon>Chromadorea</taxon>
        <taxon>Rhabditida</taxon>
        <taxon>Rhabditina</taxon>
        <taxon>Rhabditomorpha</taxon>
        <taxon>Rhabditoidea</taxon>
        <taxon>Rhabditidae</taxon>
        <taxon>Peloderinae</taxon>
        <taxon>Caenorhabditis</taxon>
    </lineage>
</organism>
<dbReference type="Gene3D" id="3.40.50.300">
    <property type="entry name" value="P-loop containing nucleotide triphosphate hydrolases"/>
    <property type="match status" value="2"/>
</dbReference>
<evidence type="ECO:0000256" key="6">
    <source>
        <dbReference type="ARBA" id="ARBA00022989"/>
    </source>
</evidence>
<evidence type="ECO:0000313" key="12">
    <source>
        <dbReference type="Proteomes" id="UP000494206"/>
    </source>
</evidence>
<dbReference type="GO" id="GO:0016887">
    <property type="term" value="F:ATP hydrolysis activity"/>
    <property type="evidence" value="ECO:0007669"/>
    <property type="project" value="InterPro"/>
</dbReference>
<dbReference type="OrthoDB" id="6500128at2759"/>
<sequence length="1189" mass="133360">MNNKTLEPFEIEKELEIFAHNMNSVLLNFFLIALTIMICGYISICWRTYRLRIIFIRQLLKRDAAFFDKTSSGHLSTILNDNIERIRESFNEKIEFIIQLGAEITLGFVLAFVTDWKLSSYVVLFALGIAGSGFINSASLMKNTEKQNKHYSNAGAIALQALSSFKTVISLNGQNLEAEKYETELKLGEKQGIRRAFYYGMSRCVHYVFVNLLNAVTLYIGANLIYDNLMTVNSICTTFFYLLFGAFSLSEIFPYCSMLANSMASARPIVDILNNDDDEIEEKQRREQLKDLNGQISFQNVHFTYPSRPGIDVLKGISFDVQEGECIAIVGASGSGKSTIVQLLLHFYEINSGRILIDNKDLMEIDIKSLRNAIGVVSQEPVLFNVTVEENIRFANSAATSAQIWDALKKANADDFVSKLPKGLKTVVGERGSQLSGGQKQRIAIARTLIRNPKILLLDEATSALDNESEATVQKALENASLGRTTIVIAHRLSTIRHASKIIVMKNGEIVEIGTHEELLEQKSVYSDLVQSQLFEPEHEDDLRTVQLGSISEETSRQYLMQRSVSNEPQPVRNNELERLIEELSEEGAEKSSFWEILKCCKVDSCVICLAVLACIIQGANYPLLSLLCSKTYEAYAMKGEDILTYGHFWSLMFISLAFIRGITIFTQYFLFGYVSERLSTRLRIKSFKHLLAIPCSFYDDVHHSPTRLSIRLNTDASNVKATIEFRIGNVITTFVSIVIAWAMSFTYSWQLTIQIILLYPILFLGEYFLTKGTETTVHEDTIAFEHSNKIATEALDNFRTVRALNIENKMVSMIEECLKTLLSKNLIRSVKQGISWGFANCAWILVEAISFKFGVYLVLQYKIMPMDVYKVVMFMTLTANTAGDAAAYFPDYKKAVYAGGLIFKLLTFPATQTLDNEDGKKNISSGEICAKNVHFHYAQQPNNMVLNGINFSLGKEKMLAIVGPSGCGKSTIIALLERFYSATEGEMIVDKENVQDINLEYLRSNVALVSQEPVLFNTTIRENLVYGLKRFVDQNEIDEALKQGNAYKFVYEFPAGLETIVGERGAQLSGGQKQRIAICRAILRKPKVLLLDEATSALDNDSEKVVQNALDAACKHISTVVVAHRLSTVYKADSIVVIDKGKVAEQGTHEELLQMQGIYWRLAQKQGKRGIATTNTVDKNLMSSISSV</sequence>
<keyword evidence="6 8" id="KW-1133">Transmembrane helix</keyword>
<gene>
    <name evidence="11" type="ORF">CBOVIS_LOCUS3553</name>
</gene>
<feature type="domain" description="ABC transporter" evidence="9">
    <location>
        <begin position="296"/>
        <end position="532"/>
    </location>
</feature>
<keyword evidence="4" id="KW-0547">Nucleotide-binding</keyword>
<dbReference type="GO" id="GO:0005743">
    <property type="term" value="C:mitochondrial inner membrane"/>
    <property type="evidence" value="ECO:0007669"/>
    <property type="project" value="TreeGrafter"/>
</dbReference>
<dbReference type="SUPFAM" id="SSF90123">
    <property type="entry name" value="ABC transporter transmembrane region"/>
    <property type="match status" value="2"/>
</dbReference>
<dbReference type="Proteomes" id="UP000494206">
    <property type="component" value="Unassembled WGS sequence"/>
</dbReference>
<dbReference type="CDD" id="cd18577">
    <property type="entry name" value="ABC_6TM_Pgp_ABCB1_D1_like"/>
    <property type="match status" value="1"/>
</dbReference>
<keyword evidence="7 8" id="KW-0472">Membrane</keyword>
<proteinExistence type="inferred from homology"/>
<feature type="domain" description="ABC transmembrane type-1" evidence="10">
    <location>
        <begin position="48"/>
        <end position="261"/>
    </location>
</feature>
<evidence type="ECO:0000256" key="2">
    <source>
        <dbReference type="ARBA" id="ARBA00007577"/>
    </source>
</evidence>
<dbReference type="SUPFAM" id="SSF52540">
    <property type="entry name" value="P-loop containing nucleoside triphosphate hydrolases"/>
    <property type="match status" value="2"/>
</dbReference>
<reference evidence="11 12" key="1">
    <citation type="submission" date="2020-04" db="EMBL/GenBank/DDBJ databases">
        <authorList>
            <person name="Laetsch R D."/>
            <person name="Stevens L."/>
            <person name="Kumar S."/>
            <person name="Blaxter L. M."/>
        </authorList>
    </citation>
    <scope>NUCLEOTIDE SEQUENCE [LARGE SCALE GENOMIC DNA]</scope>
</reference>
<dbReference type="InterPro" id="IPR036640">
    <property type="entry name" value="ABC1_TM_sf"/>
</dbReference>
<feature type="domain" description="ABC transporter" evidence="9">
    <location>
        <begin position="929"/>
        <end position="1166"/>
    </location>
</feature>
<dbReference type="CDD" id="cd18578">
    <property type="entry name" value="ABC_6TM_Pgp_ABCB1_D2_like"/>
    <property type="match status" value="1"/>
</dbReference>
<feature type="transmembrane region" description="Helical" evidence="8">
    <location>
        <begin position="120"/>
        <end position="141"/>
    </location>
</feature>
<evidence type="ECO:0000256" key="1">
    <source>
        <dbReference type="ARBA" id="ARBA00004141"/>
    </source>
</evidence>
<keyword evidence="3 8" id="KW-0812">Transmembrane</keyword>
<feature type="transmembrane region" description="Helical" evidence="8">
    <location>
        <begin position="25"/>
        <end position="49"/>
    </location>
</feature>
<dbReference type="SMART" id="SM00382">
    <property type="entry name" value="AAA"/>
    <property type="match status" value="2"/>
</dbReference>
<name>A0A8S1EL40_9PELO</name>
<feature type="transmembrane region" description="Helical" evidence="8">
    <location>
        <begin position="752"/>
        <end position="770"/>
    </location>
</feature>
<feature type="transmembrane region" description="Helical" evidence="8">
    <location>
        <begin position="835"/>
        <end position="860"/>
    </location>
</feature>
<dbReference type="AlphaFoldDB" id="A0A8S1EL40"/>
<dbReference type="CDD" id="cd03249">
    <property type="entry name" value="ABC_MTABC3_MDL1_MDL2"/>
    <property type="match status" value="1"/>
</dbReference>
<dbReference type="GO" id="GO:0005524">
    <property type="term" value="F:ATP binding"/>
    <property type="evidence" value="ECO:0007669"/>
    <property type="project" value="UniProtKB-KW"/>
</dbReference>